<proteinExistence type="predicted"/>
<sequence length="101" mass="11249">MTPGAPAEPEYALDYSLKCACSSGKTAVWVDCELVEALSAENARTLLDYHHRLEGEHKKLVVVHASEEIQQELLHWRLVPGLCFVPTLFDAAWQSGLRMVA</sequence>
<evidence type="ECO:0000313" key="1">
    <source>
        <dbReference type="EMBL" id="MFC7669806.1"/>
    </source>
</evidence>
<keyword evidence="2" id="KW-1185">Reference proteome</keyword>
<dbReference type="Proteomes" id="UP001596513">
    <property type="component" value="Unassembled WGS sequence"/>
</dbReference>
<evidence type="ECO:0000313" key="2">
    <source>
        <dbReference type="Proteomes" id="UP001596513"/>
    </source>
</evidence>
<gene>
    <name evidence="1" type="ORF">ACFQT0_22355</name>
</gene>
<name>A0ABW2UCK2_9BACT</name>
<dbReference type="RefSeq" id="WP_380205283.1">
    <property type="nucleotide sequence ID" value="NZ_JBHTEK010000001.1"/>
</dbReference>
<evidence type="ECO:0008006" key="3">
    <source>
        <dbReference type="Google" id="ProtNLM"/>
    </source>
</evidence>
<organism evidence="1 2">
    <name type="scientific">Hymenobacter humi</name>
    <dbReference type="NCBI Taxonomy" id="1411620"/>
    <lineage>
        <taxon>Bacteria</taxon>
        <taxon>Pseudomonadati</taxon>
        <taxon>Bacteroidota</taxon>
        <taxon>Cytophagia</taxon>
        <taxon>Cytophagales</taxon>
        <taxon>Hymenobacteraceae</taxon>
        <taxon>Hymenobacter</taxon>
    </lineage>
</organism>
<accession>A0ABW2UCK2</accession>
<dbReference type="EMBL" id="JBHTEK010000001">
    <property type="protein sequence ID" value="MFC7669806.1"/>
    <property type="molecule type" value="Genomic_DNA"/>
</dbReference>
<reference evidence="2" key="1">
    <citation type="journal article" date="2019" name="Int. J. Syst. Evol. Microbiol.">
        <title>The Global Catalogue of Microorganisms (GCM) 10K type strain sequencing project: providing services to taxonomists for standard genome sequencing and annotation.</title>
        <authorList>
            <consortium name="The Broad Institute Genomics Platform"/>
            <consortium name="The Broad Institute Genome Sequencing Center for Infectious Disease"/>
            <person name="Wu L."/>
            <person name="Ma J."/>
        </authorList>
    </citation>
    <scope>NUCLEOTIDE SEQUENCE [LARGE SCALE GENOMIC DNA]</scope>
    <source>
        <strain evidence="2">JCM 19635</strain>
    </source>
</reference>
<protein>
    <recommendedName>
        <fullName evidence="3">STAS domain-containing protein</fullName>
    </recommendedName>
</protein>
<comment type="caution">
    <text evidence="1">The sequence shown here is derived from an EMBL/GenBank/DDBJ whole genome shotgun (WGS) entry which is preliminary data.</text>
</comment>